<dbReference type="EMBL" id="MPRK01000045">
    <property type="protein sequence ID" value="OOZ42108.1"/>
    <property type="molecule type" value="Genomic_DNA"/>
</dbReference>
<evidence type="ECO:0000256" key="4">
    <source>
        <dbReference type="ARBA" id="ARBA00022763"/>
    </source>
</evidence>
<keyword evidence="9" id="KW-1185">Reference proteome</keyword>
<dbReference type="CDD" id="cd06445">
    <property type="entry name" value="ATase"/>
    <property type="match status" value="1"/>
</dbReference>
<evidence type="ECO:0000313" key="9">
    <source>
        <dbReference type="Proteomes" id="UP000190198"/>
    </source>
</evidence>
<reference evidence="8 9" key="1">
    <citation type="submission" date="2016-11" db="EMBL/GenBank/DDBJ databases">
        <title>Mixed transmission modes and dynamic genome evolution in an obligate animal-bacterial symbiosis.</title>
        <authorList>
            <person name="Russell S.L."/>
            <person name="Corbett-Detig R.B."/>
            <person name="Cavanaugh C.M."/>
        </authorList>
    </citation>
    <scope>NUCLEOTIDE SEQUENCE [LARGE SCALE GENOMIC DNA]</scope>
    <source>
        <strain evidence="8">Sp-SM6</strain>
    </source>
</reference>
<dbReference type="RefSeq" id="WP_078476501.1">
    <property type="nucleotide sequence ID" value="NZ_MPRK01000045.1"/>
</dbReference>
<gene>
    <name evidence="8" type="ORF">BOW52_03705</name>
</gene>
<dbReference type="InterPro" id="IPR036217">
    <property type="entry name" value="MethylDNA_cys_MeTrfase_DNAb"/>
</dbReference>
<evidence type="ECO:0000256" key="3">
    <source>
        <dbReference type="ARBA" id="ARBA00022679"/>
    </source>
</evidence>
<evidence type="ECO:0000256" key="1">
    <source>
        <dbReference type="ARBA" id="ARBA00001286"/>
    </source>
</evidence>
<keyword evidence="5" id="KW-0234">DNA repair</keyword>
<sequence>MNYDLVVNTPVGKVGINLDGKQAFDVTLQPEANRAKTPAQHAWLKEWLDAYFEDASNWSVLPVSLSGTDYQQRVWNALRELGSGEVVTYGELAKTLGSGPRAIGQACRTNPCPLLVPCHRVVAANGRGGFHGHASGSWPQIKSWLLKHEGVEI</sequence>
<evidence type="ECO:0000313" key="8">
    <source>
        <dbReference type="EMBL" id="OOZ42108.1"/>
    </source>
</evidence>
<dbReference type="SUPFAM" id="SSF46767">
    <property type="entry name" value="Methylated DNA-protein cysteine methyltransferase, C-terminal domain"/>
    <property type="match status" value="1"/>
</dbReference>
<feature type="domain" description="Methylated-DNA-[protein]-cysteine S-methyltransferase DNA binding" evidence="7">
    <location>
        <begin position="70"/>
        <end position="151"/>
    </location>
</feature>
<accession>A0A1T2LAH0</accession>
<dbReference type="PROSITE" id="PS00374">
    <property type="entry name" value="MGMT"/>
    <property type="match status" value="1"/>
</dbReference>
<dbReference type="Proteomes" id="UP000190198">
    <property type="component" value="Unassembled WGS sequence"/>
</dbReference>
<comment type="catalytic activity">
    <reaction evidence="6">
        <text>a 6-O-methyl-2'-deoxyguanosine in DNA + L-cysteinyl-[protein] = S-methyl-L-cysteinyl-[protein] + a 2'-deoxyguanosine in DNA</text>
        <dbReference type="Rhea" id="RHEA:24000"/>
        <dbReference type="Rhea" id="RHEA-COMP:10131"/>
        <dbReference type="Rhea" id="RHEA-COMP:10132"/>
        <dbReference type="Rhea" id="RHEA-COMP:11367"/>
        <dbReference type="Rhea" id="RHEA-COMP:11368"/>
        <dbReference type="ChEBI" id="CHEBI:29950"/>
        <dbReference type="ChEBI" id="CHEBI:82612"/>
        <dbReference type="ChEBI" id="CHEBI:85445"/>
        <dbReference type="ChEBI" id="CHEBI:85448"/>
        <dbReference type="EC" id="2.1.1.63"/>
    </reaction>
</comment>
<dbReference type="GO" id="GO:0006281">
    <property type="term" value="P:DNA repair"/>
    <property type="evidence" value="ECO:0007669"/>
    <property type="project" value="UniProtKB-KW"/>
</dbReference>
<dbReference type="InterPro" id="IPR001497">
    <property type="entry name" value="MethylDNA_cys_MeTrfase_AS"/>
</dbReference>
<dbReference type="OrthoDB" id="9802228at2"/>
<dbReference type="AlphaFoldDB" id="A0A1T2LAH0"/>
<dbReference type="InterPro" id="IPR014048">
    <property type="entry name" value="MethylDNA_cys_MeTrfase_DNA-bd"/>
</dbReference>
<dbReference type="SUPFAM" id="SSF53155">
    <property type="entry name" value="Methylated DNA-protein cysteine methyltransferase domain"/>
    <property type="match status" value="1"/>
</dbReference>
<protein>
    <recommendedName>
        <fullName evidence="7">Methylated-DNA-[protein]-cysteine S-methyltransferase DNA binding domain-containing protein</fullName>
    </recommendedName>
</protein>
<evidence type="ECO:0000256" key="5">
    <source>
        <dbReference type="ARBA" id="ARBA00023204"/>
    </source>
</evidence>
<organism evidence="8 9">
    <name type="scientific">Solemya elarraichensis gill symbiont</name>
    <dbReference type="NCBI Taxonomy" id="1918949"/>
    <lineage>
        <taxon>Bacteria</taxon>
        <taxon>Pseudomonadati</taxon>
        <taxon>Pseudomonadota</taxon>
        <taxon>Gammaproteobacteria</taxon>
        <taxon>sulfur-oxidizing symbionts</taxon>
    </lineage>
</organism>
<evidence type="ECO:0000256" key="2">
    <source>
        <dbReference type="ARBA" id="ARBA00022603"/>
    </source>
</evidence>
<dbReference type="PANTHER" id="PTHR10815:SF13">
    <property type="entry name" value="METHYLATED-DNA--PROTEIN-CYSTEINE METHYLTRANSFERASE"/>
    <property type="match status" value="1"/>
</dbReference>
<evidence type="ECO:0000259" key="7">
    <source>
        <dbReference type="Pfam" id="PF01035"/>
    </source>
</evidence>
<dbReference type="GO" id="GO:0032259">
    <property type="term" value="P:methylation"/>
    <property type="evidence" value="ECO:0007669"/>
    <property type="project" value="UniProtKB-KW"/>
</dbReference>
<comment type="catalytic activity">
    <reaction evidence="1">
        <text>a 4-O-methyl-thymidine in DNA + L-cysteinyl-[protein] = a thymidine in DNA + S-methyl-L-cysteinyl-[protein]</text>
        <dbReference type="Rhea" id="RHEA:53428"/>
        <dbReference type="Rhea" id="RHEA-COMP:10131"/>
        <dbReference type="Rhea" id="RHEA-COMP:10132"/>
        <dbReference type="Rhea" id="RHEA-COMP:13555"/>
        <dbReference type="Rhea" id="RHEA-COMP:13556"/>
        <dbReference type="ChEBI" id="CHEBI:29950"/>
        <dbReference type="ChEBI" id="CHEBI:82612"/>
        <dbReference type="ChEBI" id="CHEBI:137386"/>
        <dbReference type="ChEBI" id="CHEBI:137387"/>
        <dbReference type="EC" id="2.1.1.63"/>
    </reaction>
</comment>
<evidence type="ECO:0000256" key="6">
    <source>
        <dbReference type="ARBA" id="ARBA00049348"/>
    </source>
</evidence>
<dbReference type="InterPro" id="IPR036631">
    <property type="entry name" value="MGMT_N_sf"/>
</dbReference>
<dbReference type="InterPro" id="IPR036388">
    <property type="entry name" value="WH-like_DNA-bd_sf"/>
</dbReference>
<comment type="caution">
    <text evidence="8">The sequence shown here is derived from an EMBL/GenBank/DDBJ whole genome shotgun (WGS) entry which is preliminary data.</text>
</comment>
<name>A0A1T2LAH0_9GAMM</name>
<dbReference type="Pfam" id="PF01035">
    <property type="entry name" value="DNA_binding_1"/>
    <property type="match status" value="1"/>
</dbReference>
<dbReference type="Gene3D" id="1.10.10.10">
    <property type="entry name" value="Winged helix-like DNA-binding domain superfamily/Winged helix DNA-binding domain"/>
    <property type="match status" value="1"/>
</dbReference>
<dbReference type="GO" id="GO:0003908">
    <property type="term" value="F:methylated-DNA-[protein]-cysteine S-methyltransferase activity"/>
    <property type="evidence" value="ECO:0007669"/>
    <property type="project" value="UniProtKB-EC"/>
</dbReference>
<keyword evidence="2" id="KW-0489">Methyltransferase</keyword>
<dbReference type="PANTHER" id="PTHR10815">
    <property type="entry name" value="METHYLATED-DNA--PROTEIN-CYSTEINE METHYLTRANSFERASE"/>
    <property type="match status" value="1"/>
</dbReference>
<proteinExistence type="predicted"/>
<keyword evidence="3" id="KW-0808">Transferase</keyword>
<keyword evidence="4" id="KW-0227">DNA damage</keyword>
<dbReference type="NCBIfam" id="TIGR00589">
    <property type="entry name" value="ogt"/>
    <property type="match status" value="1"/>
</dbReference>